<keyword evidence="3" id="KW-1185">Reference proteome</keyword>
<feature type="compositionally biased region" description="Low complexity" evidence="1">
    <location>
        <begin position="135"/>
        <end position="144"/>
    </location>
</feature>
<reference evidence="2" key="1">
    <citation type="submission" date="2023-10" db="EMBL/GenBank/DDBJ databases">
        <authorList>
            <person name="Chen Y."/>
            <person name="Shah S."/>
            <person name="Dougan E. K."/>
            <person name="Thang M."/>
            <person name="Chan C."/>
        </authorList>
    </citation>
    <scope>NUCLEOTIDE SEQUENCE [LARGE SCALE GENOMIC DNA]</scope>
</reference>
<feature type="region of interest" description="Disordered" evidence="1">
    <location>
        <begin position="63"/>
        <end position="155"/>
    </location>
</feature>
<dbReference type="InterPro" id="IPR011047">
    <property type="entry name" value="Quinoprotein_ADH-like_sf"/>
</dbReference>
<organism evidence="2 3">
    <name type="scientific">Prorocentrum cordatum</name>
    <dbReference type="NCBI Taxonomy" id="2364126"/>
    <lineage>
        <taxon>Eukaryota</taxon>
        <taxon>Sar</taxon>
        <taxon>Alveolata</taxon>
        <taxon>Dinophyceae</taxon>
        <taxon>Prorocentrales</taxon>
        <taxon>Prorocentraceae</taxon>
        <taxon>Prorocentrum</taxon>
    </lineage>
</organism>
<dbReference type="EMBL" id="CAUYUJ010010197">
    <property type="protein sequence ID" value="CAK0828764.1"/>
    <property type="molecule type" value="Genomic_DNA"/>
</dbReference>
<dbReference type="Proteomes" id="UP001189429">
    <property type="component" value="Unassembled WGS sequence"/>
</dbReference>
<sequence>ESRRWLHRPSSDLPGRGLFQEPHRRARAAAWGAGDRRCPGRPRRARPSRLRLLAGPLRQRRALAEARSGRGGPRARPARRGGRVAAGRGLRGLAGGACGPRHPHGRQLHLPPHGRLPRPLPRLAEDEGLRGPRGGPAAPGWPDGLGRGPPLRVHRRGAGHVGARVVGAGPEARAGDRCRTVEPQGPPAGFGAAFPTSLAAAPRPFQLAELTAVRRPVSRWSGSQGSARSAALPKGMLFVAGSLADGQEVAGAGAGVLMEWSLGPKPACQGAQVAHDAPIVALAYGPYDNGPLLTADARGLFRVWDYTPRLWCSQQVDTGGCPDPRSLAVAMDPLNRTAYSIAGDGRLFVWRQHGEIEPGPGDH</sequence>
<dbReference type="Gene3D" id="2.130.10.10">
    <property type="entry name" value="YVTN repeat-like/Quinoprotein amine dehydrogenase"/>
    <property type="match status" value="1"/>
</dbReference>
<accession>A0ABN9SA10</accession>
<proteinExistence type="predicted"/>
<gene>
    <name evidence="2" type="ORF">PCOR1329_LOCUS27905</name>
</gene>
<protein>
    <submittedName>
        <fullName evidence="2">Uncharacterized protein</fullName>
    </submittedName>
</protein>
<feature type="non-terminal residue" evidence="2">
    <location>
        <position position="1"/>
    </location>
</feature>
<dbReference type="InterPro" id="IPR015943">
    <property type="entry name" value="WD40/YVTN_repeat-like_dom_sf"/>
</dbReference>
<evidence type="ECO:0000313" key="3">
    <source>
        <dbReference type="Proteomes" id="UP001189429"/>
    </source>
</evidence>
<evidence type="ECO:0000313" key="2">
    <source>
        <dbReference type="EMBL" id="CAK0828764.1"/>
    </source>
</evidence>
<comment type="caution">
    <text evidence="2">The sequence shown here is derived from an EMBL/GenBank/DDBJ whole genome shotgun (WGS) entry which is preliminary data.</text>
</comment>
<name>A0ABN9SA10_9DINO</name>
<evidence type="ECO:0000256" key="1">
    <source>
        <dbReference type="SAM" id="MobiDB-lite"/>
    </source>
</evidence>
<feature type="compositionally biased region" description="Gly residues" evidence="1">
    <location>
        <begin position="89"/>
        <end position="98"/>
    </location>
</feature>
<dbReference type="SUPFAM" id="SSF50998">
    <property type="entry name" value="Quinoprotein alcohol dehydrogenase-like"/>
    <property type="match status" value="1"/>
</dbReference>